<name>A0A1B0C248_9MUSC</name>
<reference evidence="2" key="2">
    <citation type="submission" date="2020-05" db="UniProtKB">
        <authorList>
            <consortium name="EnsemblMetazoa"/>
        </authorList>
    </citation>
    <scope>IDENTIFICATION</scope>
    <source>
        <strain evidence="2">IAEA</strain>
    </source>
</reference>
<evidence type="ECO:0000256" key="1">
    <source>
        <dbReference type="SAM" id="MobiDB-lite"/>
    </source>
</evidence>
<dbReference type="Gene3D" id="3.30.70.330">
    <property type="match status" value="1"/>
</dbReference>
<dbReference type="Pfam" id="PF14605">
    <property type="entry name" value="Nup35_RRM_2"/>
    <property type="match status" value="1"/>
</dbReference>
<dbReference type="EnsemblMetazoa" id="GPPI047069-RA">
    <property type="protein sequence ID" value="GPPI047069-PA"/>
    <property type="gene ID" value="GPPI047069"/>
</dbReference>
<dbReference type="VEuPathDB" id="VectorBase:GPPI047069"/>
<sequence length="148" mass="16874">MNLFLLIWLRAGNSYPEGSTRVDRRPKNIVVTGFNSEEADFVLGHFKHFGETTKHDIDLEKPQRQTIASPVYKEATTAELNKTNQPQEATTAAISSPNPSQYNSETEATATDTLPELRLENEEKDEESEDKTNKSHAKRKQHSLRYRL</sequence>
<dbReference type="AlphaFoldDB" id="A0A1B0C248"/>
<feature type="compositionally biased region" description="Basic residues" evidence="1">
    <location>
        <begin position="134"/>
        <end position="148"/>
    </location>
</feature>
<accession>A0A1B0C248</accession>
<dbReference type="EMBL" id="JXJN01024336">
    <property type="status" value="NOT_ANNOTATED_CDS"/>
    <property type="molecule type" value="Genomic_DNA"/>
</dbReference>
<dbReference type="InterPro" id="IPR012677">
    <property type="entry name" value="Nucleotide-bd_a/b_plait_sf"/>
</dbReference>
<dbReference type="STRING" id="67801.A0A1B0C248"/>
<evidence type="ECO:0000313" key="3">
    <source>
        <dbReference type="Proteomes" id="UP000092460"/>
    </source>
</evidence>
<keyword evidence="3" id="KW-1185">Reference proteome</keyword>
<organism evidence="2 3">
    <name type="scientific">Glossina palpalis gambiensis</name>
    <dbReference type="NCBI Taxonomy" id="67801"/>
    <lineage>
        <taxon>Eukaryota</taxon>
        <taxon>Metazoa</taxon>
        <taxon>Ecdysozoa</taxon>
        <taxon>Arthropoda</taxon>
        <taxon>Hexapoda</taxon>
        <taxon>Insecta</taxon>
        <taxon>Pterygota</taxon>
        <taxon>Neoptera</taxon>
        <taxon>Endopterygota</taxon>
        <taxon>Diptera</taxon>
        <taxon>Brachycera</taxon>
        <taxon>Muscomorpha</taxon>
        <taxon>Hippoboscoidea</taxon>
        <taxon>Glossinidae</taxon>
        <taxon>Glossina</taxon>
    </lineage>
</organism>
<evidence type="ECO:0000313" key="2">
    <source>
        <dbReference type="EnsemblMetazoa" id="GPPI047069-PA"/>
    </source>
</evidence>
<dbReference type="Proteomes" id="UP000092460">
    <property type="component" value="Unassembled WGS sequence"/>
</dbReference>
<feature type="region of interest" description="Disordered" evidence="1">
    <location>
        <begin position="77"/>
        <end position="148"/>
    </location>
</feature>
<feature type="compositionally biased region" description="Polar residues" evidence="1">
    <location>
        <begin position="78"/>
        <end position="112"/>
    </location>
</feature>
<reference evidence="3" key="1">
    <citation type="submission" date="2015-01" db="EMBL/GenBank/DDBJ databases">
        <authorList>
            <person name="Aksoy S."/>
            <person name="Warren W."/>
            <person name="Wilson R.K."/>
        </authorList>
    </citation>
    <scope>NUCLEOTIDE SEQUENCE [LARGE SCALE GENOMIC DNA]</scope>
    <source>
        <strain evidence="3">IAEA</strain>
    </source>
</reference>
<protein>
    <recommendedName>
        <fullName evidence="4">RRM domain-containing protein</fullName>
    </recommendedName>
</protein>
<proteinExistence type="predicted"/>
<evidence type="ECO:0008006" key="4">
    <source>
        <dbReference type="Google" id="ProtNLM"/>
    </source>
</evidence>